<comment type="caution">
    <text evidence="2">The sequence shown here is derived from an EMBL/GenBank/DDBJ whole genome shotgun (WGS) entry which is preliminary data.</text>
</comment>
<organism evidence="2 3">
    <name type="scientific">Trapa incisa</name>
    <dbReference type="NCBI Taxonomy" id="236973"/>
    <lineage>
        <taxon>Eukaryota</taxon>
        <taxon>Viridiplantae</taxon>
        <taxon>Streptophyta</taxon>
        <taxon>Embryophyta</taxon>
        <taxon>Tracheophyta</taxon>
        <taxon>Spermatophyta</taxon>
        <taxon>Magnoliopsida</taxon>
        <taxon>eudicotyledons</taxon>
        <taxon>Gunneridae</taxon>
        <taxon>Pentapetalae</taxon>
        <taxon>rosids</taxon>
        <taxon>malvids</taxon>
        <taxon>Myrtales</taxon>
        <taxon>Lythraceae</taxon>
        <taxon>Trapa</taxon>
    </lineage>
</organism>
<dbReference type="Proteomes" id="UP001345219">
    <property type="component" value="Chromosome 14"/>
</dbReference>
<dbReference type="InterPro" id="IPR016971">
    <property type="entry name" value="UCP031277"/>
</dbReference>
<dbReference type="PIRSF" id="PIRSF031277">
    <property type="entry name" value="UCP031277"/>
    <property type="match status" value="1"/>
</dbReference>
<evidence type="ECO:0000256" key="1">
    <source>
        <dbReference type="SAM" id="Phobius"/>
    </source>
</evidence>
<evidence type="ECO:0000313" key="3">
    <source>
        <dbReference type="Proteomes" id="UP001345219"/>
    </source>
</evidence>
<name>A0AAN7L296_9MYRT</name>
<proteinExistence type="predicted"/>
<dbReference type="AlphaFoldDB" id="A0AAN7L296"/>
<sequence length="389" mass="43362">MPLKGFATDVFGVVTICLVALLILLGLLCILYSFYFRAHIHSQGYLLLDYFNGPWIIRIAFVLFAIWWGIGEITRLNFLRHSGRVFSSLNFKWQEAVCKCYIVSNLGFAEPCLFLTLVFLLRAPLENVESGILSRRWNRTTTGYIMLYTFPMFLLQLILTLVGPQLGKLKSSGRLPHYFTSAVKRSDNIAFCTYPLLSTIILGLFALILTTYLFWLGRQILKLVLNKGLQRRVKALIFSMGFLSVRVLFLGLSVLSKPEYLLFEVLAFLAFLAFLSCAGLCICMLVYCPVADSLAVGNLQDMEVRRRTGGVDYNETSSLISNIGDSSAVSLGRNSDASTKHGSISFRAYDKEGSSTGTFVELSVFSPGRDAASSLMGWPLQASAQVIEQ</sequence>
<feature type="transmembrane region" description="Helical" evidence="1">
    <location>
        <begin position="145"/>
        <end position="167"/>
    </location>
</feature>
<accession>A0AAN7L296</accession>
<keyword evidence="1" id="KW-1133">Transmembrane helix</keyword>
<feature type="transmembrane region" description="Helical" evidence="1">
    <location>
        <begin position="12"/>
        <end position="35"/>
    </location>
</feature>
<reference evidence="2 3" key="1">
    <citation type="journal article" date="2023" name="Hortic Res">
        <title>Pangenome of water caltrop reveals structural variations and asymmetric subgenome divergence after allopolyploidization.</title>
        <authorList>
            <person name="Zhang X."/>
            <person name="Chen Y."/>
            <person name="Wang L."/>
            <person name="Yuan Y."/>
            <person name="Fang M."/>
            <person name="Shi L."/>
            <person name="Lu R."/>
            <person name="Comes H.P."/>
            <person name="Ma Y."/>
            <person name="Chen Y."/>
            <person name="Huang G."/>
            <person name="Zhou Y."/>
            <person name="Zheng Z."/>
            <person name="Qiu Y."/>
        </authorList>
    </citation>
    <scope>NUCLEOTIDE SEQUENCE [LARGE SCALE GENOMIC DNA]</scope>
    <source>
        <tissue evidence="2">Roots</tissue>
    </source>
</reference>
<evidence type="ECO:0000313" key="2">
    <source>
        <dbReference type="EMBL" id="KAK4777611.1"/>
    </source>
</evidence>
<dbReference type="PANTHER" id="PTHR34116">
    <property type="entry name" value="PLASMINOGEN ACTIVATOR INHIBITOR"/>
    <property type="match status" value="1"/>
</dbReference>
<dbReference type="EMBL" id="JAXIOK010000002">
    <property type="protein sequence ID" value="KAK4777611.1"/>
    <property type="molecule type" value="Genomic_DNA"/>
</dbReference>
<feature type="transmembrane region" description="Helical" evidence="1">
    <location>
        <begin position="55"/>
        <end position="79"/>
    </location>
</feature>
<feature type="transmembrane region" description="Helical" evidence="1">
    <location>
        <begin position="188"/>
        <end position="215"/>
    </location>
</feature>
<keyword evidence="1" id="KW-0812">Transmembrane</keyword>
<dbReference type="PANTHER" id="PTHR34116:SF2">
    <property type="entry name" value="THH1_TOM1_TOM3 DOMAIN-CONTAINING PROTEIN"/>
    <property type="match status" value="1"/>
</dbReference>
<feature type="transmembrane region" description="Helical" evidence="1">
    <location>
        <begin position="262"/>
        <end position="287"/>
    </location>
</feature>
<keyword evidence="3" id="KW-1185">Reference proteome</keyword>
<keyword evidence="1" id="KW-0472">Membrane</keyword>
<protein>
    <submittedName>
        <fullName evidence="2">Uncharacterized protein</fullName>
    </submittedName>
</protein>
<feature type="transmembrane region" description="Helical" evidence="1">
    <location>
        <begin position="235"/>
        <end position="255"/>
    </location>
</feature>
<gene>
    <name evidence="2" type="ORF">SAY87_017798</name>
</gene>